<evidence type="ECO:0000259" key="7">
    <source>
        <dbReference type="PROSITE" id="PS50850"/>
    </source>
</evidence>
<keyword evidence="2" id="KW-0813">Transport</keyword>
<feature type="transmembrane region" description="Helical" evidence="6">
    <location>
        <begin position="17"/>
        <end position="34"/>
    </location>
</feature>
<dbReference type="EMBL" id="VITY01000006">
    <property type="protein sequence ID" value="TWB98344.1"/>
    <property type="molecule type" value="Genomic_DNA"/>
</dbReference>
<dbReference type="FunFam" id="1.20.1250.20:FF:000018">
    <property type="entry name" value="MFS transporter permease"/>
    <property type="match status" value="1"/>
</dbReference>
<gene>
    <name evidence="8" type="ORF">FBZ93_106303</name>
</gene>
<feature type="transmembrane region" description="Helical" evidence="6">
    <location>
        <begin position="282"/>
        <end position="302"/>
    </location>
</feature>
<feature type="transmembrane region" description="Helical" evidence="6">
    <location>
        <begin position="339"/>
        <end position="358"/>
    </location>
</feature>
<feature type="transmembrane region" description="Helical" evidence="6">
    <location>
        <begin position="401"/>
        <end position="421"/>
    </location>
</feature>
<evidence type="ECO:0000256" key="5">
    <source>
        <dbReference type="ARBA" id="ARBA00023136"/>
    </source>
</evidence>
<keyword evidence="5 6" id="KW-0472">Membrane</keyword>
<dbReference type="CDD" id="cd17319">
    <property type="entry name" value="MFS_ExuT_GudP_like"/>
    <property type="match status" value="1"/>
</dbReference>
<feature type="transmembrane region" description="Helical" evidence="6">
    <location>
        <begin position="112"/>
        <end position="134"/>
    </location>
</feature>
<feature type="domain" description="Major facilitator superfamily (MFS) profile" evidence="7">
    <location>
        <begin position="21"/>
        <end position="428"/>
    </location>
</feature>
<dbReference type="Pfam" id="PF07690">
    <property type="entry name" value="MFS_1"/>
    <property type="match status" value="1"/>
</dbReference>
<dbReference type="InterPro" id="IPR011701">
    <property type="entry name" value="MFS"/>
</dbReference>
<feature type="transmembrane region" description="Helical" evidence="6">
    <location>
        <begin position="182"/>
        <end position="202"/>
    </location>
</feature>
<comment type="caution">
    <text evidence="8">The sequence shown here is derived from an EMBL/GenBank/DDBJ whole genome shotgun (WGS) entry which is preliminary data.</text>
</comment>
<dbReference type="Proteomes" id="UP000321304">
    <property type="component" value="Unassembled WGS sequence"/>
</dbReference>
<feature type="transmembrane region" description="Helical" evidence="6">
    <location>
        <begin position="54"/>
        <end position="74"/>
    </location>
</feature>
<evidence type="ECO:0000256" key="3">
    <source>
        <dbReference type="ARBA" id="ARBA00022692"/>
    </source>
</evidence>
<evidence type="ECO:0000256" key="2">
    <source>
        <dbReference type="ARBA" id="ARBA00022448"/>
    </source>
</evidence>
<proteinExistence type="predicted"/>
<feature type="transmembrane region" description="Helical" evidence="6">
    <location>
        <begin position="86"/>
        <end position="106"/>
    </location>
</feature>
<evidence type="ECO:0000256" key="1">
    <source>
        <dbReference type="ARBA" id="ARBA00004141"/>
    </source>
</evidence>
<dbReference type="SUPFAM" id="SSF103473">
    <property type="entry name" value="MFS general substrate transporter"/>
    <property type="match status" value="1"/>
</dbReference>
<evidence type="ECO:0000313" key="8">
    <source>
        <dbReference type="EMBL" id="TWB98344.1"/>
    </source>
</evidence>
<protein>
    <submittedName>
        <fullName evidence="8">Sugar phosphate permease</fullName>
    </submittedName>
</protein>
<keyword evidence="4 6" id="KW-1133">Transmembrane helix</keyword>
<evidence type="ECO:0000256" key="6">
    <source>
        <dbReference type="SAM" id="Phobius"/>
    </source>
</evidence>
<organism evidence="8 9">
    <name type="scientific">Bradyrhizobium macuxiense</name>
    <dbReference type="NCBI Taxonomy" id="1755647"/>
    <lineage>
        <taxon>Bacteria</taxon>
        <taxon>Pseudomonadati</taxon>
        <taxon>Pseudomonadota</taxon>
        <taxon>Alphaproteobacteria</taxon>
        <taxon>Hyphomicrobiales</taxon>
        <taxon>Nitrobacteraceae</taxon>
        <taxon>Bradyrhizobium</taxon>
    </lineage>
</organism>
<sequence>MGQASVSELEEQTIRRVYWRLIPILFVMMFFNYLDRINLGYAGLTMNKDLGLSSAIFGFAASIFFLGYMVLEVPSNLMLHWLGARIWLARILITWGLVATLTAFVWNPLSLYVMRFGLGVAEAGFMPGVVLYLTYWFPSRYRARAVAGYIIAGSFSAVAGGPISTSIMTWYDGMAGLHGWQWMFIAEGVPTILLGLFTLYYLTDRPAKASWLTKEQAAWLEGELAAERAEIEQQGQHRLIECVLDIRVWLLAALFGCALVGIYGLLLWLPQIIKGMGDLSNIQVGFLSAIPPLLGVVGTIVVSRSSDKTGDRKFHLAAVYLLAAVAMLGSAYVTSPVLAFVFLCIVGFSLNAGNPLFWSINASLLTGAAGAASIAMVNTLAQFGGLIGPWCIGLIKDSTGSFSWALVGIAGFLFVASAIAATMRVKPRETELSGAIPSSVAHS</sequence>
<dbReference type="InterPro" id="IPR020846">
    <property type="entry name" value="MFS_dom"/>
</dbReference>
<dbReference type="GO" id="GO:0022857">
    <property type="term" value="F:transmembrane transporter activity"/>
    <property type="evidence" value="ECO:0007669"/>
    <property type="project" value="InterPro"/>
</dbReference>
<evidence type="ECO:0000313" key="9">
    <source>
        <dbReference type="Proteomes" id="UP000321304"/>
    </source>
</evidence>
<dbReference type="PROSITE" id="PS50850">
    <property type="entry name" value="MFS"/>
    <property type="match status" value="1"/>
</dbReference>
<dbReference type="GO" id="GO:0016020">
    <property type="term" value="C:membrane"/>
    <property type="evidence" value="ECO:0007669"/>
    <property type="project" value="UniProtKB-SubCell"/>
</dbReference>
<feature type="transmembrane region" description="Helical" evidence="6">
    <location>
        <begin position="146"/>
        <end position="170"/>
    </location>
</feature>
<feature type="transmembrane region" description="Helical" evidence="6">
    <location>
        <begin position="314"/>
        <end position="333"/>
    </location>
</feature>
<name>A0A560LVD5_9BRAD</name>
<dbReference type="InterPro" id="IPR036259">
    <property type="entry name" value="MFS_trans_sf"/>
</dbReference>
<accession>A0A560LVD5</accession>
<evidence type="ECO:0000256" key="4">
    <source>
        <dbReference type="ARBA" id="ARBA00022989"/>
    </source>
</evidence>
<feature type="transmembrane region" description="Helical" evidence="6">
    <location>
        <begin position="248"/>
        <end position="270"/>
    </location>
</feature>
<reference evidence="8 9" key="1">
    <citation type="submission" date="2019-06" db="EMBL/GenBank/DDBJ databases">
        <title>Genomic Encyclopedia of Type Strains, Phase IV (KMG-V): Genome sequencing to study the core and pangenomes of soil and plant-associated prokaryotes.</title>
        <authorList>
            <person name="Whitman W."/>
        </authorList>
    </citation>
    <scope>NUCLEOTIDE SEQUENCE [LARGE SCALE GENOMIC DNA]</scope>
    <source>
        <strain evidence="8 9">BR 10355</strain>
    </source>
</reference>
<comment type="subcellular location">
    <subcellularLocation>
        <location evidence="1">Membrane</location>
        <topology evidence="1">Multi-pass membrane protein</topology>
    </subcellularLocation>
</comment>
<keyword evidence="3 6" id="KW-0812">Transmembrane</keyword>
<feature type="transmembrane region" description="Helical" evidence="6">
    <location>
        <begin position="370"/>
        <end position="395"/>
    </location>
</feature>
<dbReference type="AlphaFoldDB" id="A0A560LVD5"/>
<dbReference type="RefSeq" id="WP_146987307.1">
    <property type="nucleotide sequence ID" value="NZ_VITY01000006.1"/>
</dbReference>
<dbReference type="PANTHER" id="PTHR43791:SF36">
    <property type="entry name" value="TRANSPORTER, PUTATIVE (AFU_ORTHOLOGUE AFUA_6G08340)-RELATED"/>
    <property type="match status" value="1"/>
</dbReference>
<dbReference type="OrthoDB" id="9773957at2"/>
<dbReference type="PANTHER" id="PTHR43791">
    <property type="entry name" value="PERMEASE-RELATED"/>
    <property type="match status" value="1"/>
</dbReference>
<dbReference type="Gene3D" id="1.20.1250.20">
    <property type="entry name" value="MFS general substrate transporter like domains"/>
    <property type="match status" value="2"/>
</dbReference>
<keyword evidence="9" id="KW-1185">Reference proteome</keyword>
<dbReference type="STRING" id="1755647.AS156_10990"/>